<comment type="caution">
    <text evidence="4">The sequence shown here is derived from an EMBL/GenBank/DDBJ whole genome shotgun (WGS) entry which is preliminary data.</text>
</comment>
<dbReference type="EMBL" id="BAAAZX010000001">
    <property type="protein sequence ID" value="GAA3973718.1"/>
    <property type="molecule type" value="Genomic_DNA"/>
</dbReference>
<feature type="region of interest" description="Disordered" evidence="2">
    <location>
        <begin position="1"/>
        <end position="22"/>
    </location>
</feature>
<evidence type="ECO:0000256" key="2">
    <source>
        <dbReference type="SAM" id="MobiDB-lite"/>
    </source>
</evidence>
<reference evidence="5" key="1">
    <citation type="journal article" date="2019" name="Int. J. Syst. Evol. Microbiol.">
        <title>The Global Catalogue of Microorganisms (GCM) 10K type strain sequencing project: providing services to taxonomists for standard genome sequencing and annotation.</title>
        <authorList>
            <consortium name="The Broad Institute Genomics Platform"/>
            <consortium name="The Broad Institute Genome Sequencing Center for Infectious Disease"/>
            <person name="Wu L."/>
            <person name="Ma J."/>
        </authorList>
    </citation>
    <scope>NUCLEOTIDE SEQUENCE [LARGE SCALE GENOMIC DNA]</scope>
    <source>
        <strain evidence="5">JCM 16924</strain>
    </source>
</reference>
<evidence type="ECO:0000256" key="1">
    <source>
        <dbReference type="ARBA" id="ARBA00022631"/>
    </source>
</evidence>
<dbReference type="Gene3D" id="1.10.3330.10">
    <property type="entry name" value="Oxo-4-hydroxy-4-carboxy-5-ureidoimidazoline decarboxylase"/>
    <property type="match status" value="2"/>
</dbReference>
<name>A0ABP7PYV3_9ACTN</name>
<sequence length="183" mass="19487">MAIPSLPEQTRDTPGSPAPLEHFNTAPAEEIRHTLLTCLHSLRWATRVAAHRPYPNLDSLLAASDEAAYDLTPGDLAEALAAETLPVLPDDAYRAAHMALGAAHAAYETKFGHVFAICLDGVPPSEAADQLLAAIRSRLTNDPEEERVVTAEELRRLARGRLVTSLRGAGNCATSPNAPAPGK</sequence>
<organism evidence="4 5">
    <name type="scientific">Streptomyces plumbiresistens</name>
    <dbReference type="NCBI Taxonomy" id="511811"/>
    <lineage>
        <taxon>Bacteria</taxon>
        <taxon>Bacillati</taxon>
        <taxon>Actinomycetota</taxon>
        <taxon>Actinomycetes</taxon>
        <taxon>Kitasatosporales</taxon>
        <taxon>Streptomycetaceae</taxon>
        <taxon>Streptomyces</taxon>
    </lineage>
</organism>
<keyword evidence="1" id="KW-0659">Purine metabolism</keyword>
<feature type="domain" description="Oxo-4-hydroxy-4-carboxy-5-ureidoimidazoline decarboxylase" evidence="3">
    <location>
        <begin position="95"/>
        <end position="162"/>
    </location>
</feature>
<accession>A0ABP7PYV3</accession>
<dbReference type="NCBIfam" id="NF010372">
    <property type="entry name" value="PRK13798.1"/>
    <property type="match status" value="1"/>
</dbReference>
<evidence type="ECO:0000313" key="5">
    <source>
        <dbReference type="Proteomes" id="UP001500456"/>
    </source>
</evidence>
<evidence type="ECO:0000259" key="3">
    <source>
        <dbReference type="Pfam" id="PF09349"/>
    </source>
</evidence>
<dbReference type="Proteomes" id="UP001500456">
    <property type="component" value="Unassembled WGS sequence"/>
</dbReference>
<dbReference type="SUPFAM" id="SSF158694">
    <property type="entry name" value="UraD-Like"/>
    <property type="match status" value="1"/>
</dbReference>
<dbReference type="Pfam" id="PF09349">
    <property type="entry name" value="OHCU_decarbox"/>
    <property type="match status" value="2"/>
</dbReference>
<dbReference type="InterPro" id="IPR036778">
    <property type="entry name" value="OHCU_decarboxylase_sf"/>
</dbReference>
<gene>
    <name evidence="4" type="ORF">GCM10022232_01040</name>
</gene>
<feature type="domain" description="Oxo-4-hydroxy-4-carboxy-5-ureidoimidazoline decarboxylase" evidence="3">
    <location>
        <begin position="24"/>
        <end position="82"/>
    </location>
</feature>
<keyword evidence="5" id="KW-1185">Reference proteome</keyword>
<proteinExistence type="predicted"/>
<evidence type="ECO:0000313" key="4">
    <source>
        <dbReference type="EMBL" id="GAA3973718.1"/>
    </source>
</evidence>
<dbReference type="InterPro" id="IPR018020">
    <property type="entry name" value="OHCU_decarboxylase"/>
</dbReference>
<protein>
    <submittedName>
        <fullName evidence="4">2-oxo-4-hydroxy-4-carboxy-5-ureidoimidazoline decarboxylase</fullName>
    </submittedName>
</protein>